<dbReference type="Proteomes" id="UP001396898">
    <property type="component" value="Unassembled WGS sequence"/>
</dbReference>
<proteinExistence type="predicted"/>
<sequence>MTERAAATIEKAVNVIKFTEDKKGDDTKGDDKKDSKEEENAVPQHFLSTRSEPAFCVRCVRSRVRAPHV</sequence>
<reference evidence="2 3" key="1">
    <citation type="submission" date="2023-01" db="EMBL/GenBank/DDBJ databases">
        <title>Analysis of 21 Apiospora genomes using comparative genomics revels a genus with tremendous synthesis potential of carbohydrate active enzymes and secondary metabolites.</title>
        <authorList>
            <person name="Sorensen T."/>
        </authorList>
    </citation>
    <scope>NUCLEOTIDE SEQUENCE [LARGE SCALE GENOMIC DNA]</scope>
    <source>
        <strain evidence="2 3">CBS 20057</strain>
    </source>
</reference>
<protein>
    <submittedName>
        <fullName evidence="2">Uncharacterized protein</fullName>
    </submittedName>
</protein>
<gene>
    <name evidence="2" type="ORF">PG991_003544</name>
</gene>
<evidence type="ECO:0000313" key="3">
    <source>
        <dbReference type="Proteomes" id="UP001396898"/>
    </source>
</evidence>
<name>A0ABR1S550_9PEZI</name>
<comment type="caution">
    <text evidence="2">The sequence shown here is derived from an EMBL/GenBank/DDBJ whole genome shotgun (WGS) entry which is preliminary data.</text>
</comment>
<evidence type="ECO:0000313" key="2">
    <source>
        <dbReference type="EMBL" id="KAK8026488.1"/>
    </source>
</evidence>
<keyword evidence="3" id="KW-1185">Reference proteome</keyword>
<feature type="compositionally biased region" description="Basic and acidic residues" evidence="1">
    <location>
        <begin position="18"/>
        <end position="39"/>
    </location>
</feature>
<dbReference type="EMBL" id="JAQQWI010000007">
    <property type="protein sequence ID" value="KAK8026488.1"/>
    <property type="molecule type" value="Genomic_DNA"/>
</dbReference>
<evidence type="ECO:0000256" key="1">
    <source>
        <dbReference type="SAM" id="MobiDB-lite"/>
    </source>
</evidence>
<feature type="region of interest" description="Disordered" evidence="1">
    <location>
        <begin position="18"/>
        <end position="46"/>
    </location>
</feature>
<accession>A0ABR1S550</accession>
<organism evidence="2 3">
    <name type="scientific">Apiospora marii</name>
    <dbReference type="NCBI Taxonomy" id="335849"/>
    <lineage>
        <taxon>Eukaryota</taxon>
        <taxon>Fungi</taxon>
        <taxon>Dikarya</taxon>
        <taxon>Ascomycota</taxon>
        <taxon>Pezizomycotina</taxon>
        <taxon>Sordariomycetes</taxon>
        <taxon>Xylariomycetidae</taxon>
        <taxon>Amphisphaeriales</taxon>
        <taxon>Apiosporaceae</taxon>
        <taxon>Apiospora</taxon>
    </lineage>
</organism>